<reference evidence="1" key="2">
    <citation type="submission" date="2021-03" db="UniProtKB">
        <authorList>
            <consortium name="EnsemblPlants"/>
        </authorList>
    </citation>
    <scope>IDENTIFICATION</scope>
</reference>
<sequence>MYFPTFFFLPIEDDSFISIKFGDNGVASWDKTSSSVTKVSLEQHCSLSWGGQTKVKDATIKGTDCNNSNKSVVEHAKPRGAVSMRWRKRIGQLLQVIRWKKSSNATNVGGGNNVNKVVEGVKVVRNNKGWIRTLKSKTKE</sequence>
<dbReference type="AlphaFoldDB" id="A0A803LK42"/>
<protein>
    <submittedName>
        <fullName evidence="1">Uncharacterized protein</fullName>
    </submittedName>
</protein>
<dbReference type="Gramene" id="AUR62014339-RA">
    <property type="protein sequence ID" value="AUR62014339-RA:cds"/>
    <property type="gene ID" value="AUR62014339"/>
</dbReference>
<keyword evidence="2" id="KW-1185">Reference proteome</keyword>
<reference evidence="1" key="1">
    <citation type="journal article" date="2017" name="Nature">
        <title>The genome of Chenopodium quinoa.</title>
        <authorList>
            <person name="Jarvis D.E."/>
            <person name="Ho Y.S."/>
            <person name="Lightfoot D.J."/>
            <person name="Schmoeckel S.M."/>
            <person name="Li B."/>
            <person name="Borm T.J.A."/>
            <person name="Ohyanagi H."/>
            <person name="Mineta K."/>
            <person name="Michell C.T."/>
            <person name="Saber N."/>
            <person name="Kharbatia N.M."/>
            <person name="Rupper R.R."/>
            <person name="Sharp A.R."/>
            <person name="Dally N."/>
            <person name="Boughton B.A."/>
            <person name="Woo Y.H."/>
            <person name="Gao G."/>
            <person name="Schijlen E.G.W.M."/>
            <person name="Guo X."/>
            <person name="Momin A.A."/>
            <person name="Negrao S."/>
            <person name="Al-Babili S."/>
            <person name="Gehring C."/>
            <person name="Roessner U."/>
            <person name="Jung C."/>
            <person name="Murphy K."/>
            <person name="Arold S.T."/>
            <person name="Gojobori T."/>
            <person name="van der Linden C.G."/>
            <person name="van Loo E.N."/>
            <person name="Jellen E.N."/>
            <person name="Maughan P.J."/>
            <person name="Tester M."/>
        </authorList>
    </citation>
    <scope>NUCLEOTIDE SEQUENCE [LARGE SCALE GENOMIC DNA]</scope>
    <source>
        <strain evidence="1">cv. PI 614886</strain>
    </source>
</reference>
<dbReference type="PANTHER" id="PTHR35995">
    <property type="entry name" value="OS04G0690500 PROTEIN"/>
    <property type="match status" value="1"/>
</dbReference>
<evidence type="ECO:0000313" key="1">
    <source>
        <dbReference type="EnsemblPlants" id="AUR62014339-RA:cds"/>
    </source>
</evidence>
<proteinExistence type="predicted"/>
<dbReference type="Proteomes" id="UP000596660">
    <property type="component" value="Unplaced"/>
</dbReference>
<evidence type="ECO:0000313" key="2">
    <source>
        <dbReference type="Proteomes" id="UP000596660"/>
    </source>
</evidence>
<dbReference type="EnsemblPlants" id="AUR62014339-RA">
    <property type="protein sequence ID" value="AUR62014339-RA:cds"/>
    <property type="gene ID" value="AUR62014339"/>
</dbReference>
<accession>A0A803LK42</accession>
<name>A0A803LK42_CHEQI</name>
<dbReference type="PANTHER" id="PTHR35995:SF1">
    <property type="entry name" value="OS04G0690500 PROTEIN"/>
    <property type="match status" value="1"/>
</dbReference>
<organism evidence="1 2">
    <name type="scientific">Chenopodium quinoa</name>
    <name type="common">Quinoa</name>
    <dbReference type="NCBI Taxonomy" id="63459"/>
    <lineage>
        <taxon>Eukaryota</taxon>
        <taxon>Viridiplantae</taxon>
        <taxon>Streptophyta</taxon>
        <taxon>Embryophyta</taxon>
        <taxon>Tracheophyta</taxon>
        <taxon>Spermatophyta</taxon>
        <taxon>Magnoliopsida</taxon>
        <taxon>eudicotyledons</taxon>
        <taxon>Gunneridae</taxon>
        <taxon>Pentapetalae</taxon>
        <taxon>Caryophyllales</taxon>
        <taxon>Chenopodiaceae</taxon>
        <taxon>Chenopodioideae</taxon>
        <taxon>Atripliceae</taxon>
        <taxon>Chenopodium</taxon>
    </lineage>
</organism>